<reference evidence="3" key="1">
    <citation type="journal article" date="2019" name="Int. J. Syst. Evol. Microbiol.">
        <title>The Global Catalogue of Microorganisms (GCM) 10K type strain sequencing project: providing services to taxonomists for standard genome sequencing and annotation.</title>
        <authorList>
            <consortium name="The Broad Institute Genomics Platform"/>
            <consortium name="The Broad Institute Genome Sequencing Center for Infectious Disease"/>
            <person name="Wu L."/>
            <person name="Ma J."/>
        </authorList>
    </citation>
    <scope>NUCLEOTIDE SEQUENCE [LARGE SCALE GENOMIC DNA]</scope>
    <source>
        <strain evidence="3">JCM 18401</strain>
    </source>
</reference>
<sequence length="187" mass="20287">MKRFSLADALLLGALALLFVAVKSVFRFKLGLTGHSMFFVMTTFLLARGLVPVRGSVIYCGLMVGLLAMIMGMGKGGPLVLLKFMMPAVALEFALLFLPNAPWRFITAWAVAFVGVLGWALKGAIEMWLVGAAWELIAVKALWKTGGGTLFAGLACLMVPKLLRHLAHHQLIGEHRVPSWVRKGALV</sequence>
<evidence type="ECO:0008006" key="4">
    <source>
        <dbReference type="Google" id="ProtNLM"/>
    </source>
</evidence>
<feature type="transmembrane region" description="Helical" evidence="1">
    <location>
        <begin position="141"/>
        <end position="159"/>
    </location>
</feature>
<keyword evidence="1" id="KW-1133">Transmembrane helix</keyword>
<dbReference type="RefSeq" id="WP_345336883.1">
    <property type="nucleotide sequence ID" value="NZ_BAABJZ010000101.1"/>
</dbReference>
<evidence type="ECO:0000313" key="2">
    <source>
        <dbReference type="EMBL" id="GAA4899351.1"/>
    </source>
</evidence>
<accession>A0ABP9FFU2</accession>
<feature type="transmembrane region" description="Helical" evidence="1">
    <location>
        <begin position="56"/>
        <end position="74"/>
    </location>
</feature>
<protein>
    <recommendedName>
        <fullName evidence="4">Core component of ECF transporter</fullName>
    </recommendedName>
</protein>
<keyword evidence="1" id="KW-0472">Membrane</keyword>
<proteinExistence type="predicted"/>
<dbReference type="EMBL" id="BAABJZ010000101">
    <property type="protein sequence ID" value="GAA4899351.1"/>
    <property type="molecule type" value="Genomic_DNA"/>
</dbReference>
<evidence type="ECO:0000313" key="3">
    <source>
        <dbReference type="Proteomes" id="UP001499988"/>
    </source>
</evidence>
<evidence type="ECO:0000256" key="1">
    <source>
        <dbReference type="SAM" id="Phobius"/>
    </source>
</evidence>
<keyword evidence="3" id="KW-1185">Reference proteome</keyword>
<organism evidence="2 3">
    <name type="scientific">Ferrimonas pelagia</name>
    <dbReference type="NCBI Taxonomy" id="1177826"/>
    <lineage>
        <taxon>Bacteria</taxon>
        <taxon>Pseudomonadati</taxon>
        <taxon>Pseudomonadota</taxon>
        <taxon>Gammaproteobacteria</taxon>
        <taxon>Alteromonadales</taxon>
        <taxon>Ferrimonadaceae</taxon>
        <taxon>Ferrimonas</taxon>
    </lineage>
</organism>
<gene>
    <name evidence="2" type="ORF">GCM10023333_36200</name>
</gene>
<keyword evidence="1" id="KW-0812">Transmembrane</keyword>
<feature type="transmembrane region" description="Helical" evidence="1">
    <location>
        <begin position="105"/>
        <end position="121"/>
    </location>
</feature>
<comment type="caution">
    <text evidence="2">The sequence shown here is derived from an EMBL/GenBank/DDBJ whole genome shotgun (WGS) entry which is preliminary data.</text>
</comment>
<feature type="transmembrane region" description="Helical" evidence="1">
    <location>
        <begin position="80"/>
        <end position="98"/>
    </location>
</feature>
<name>A0ABP9FFU2_9GAMM</name>
<dbReference type="Proteomes" id="UP001499988">
    <property type="component" value="Unassembled WGS sequence"/>
</dbReference>